<gene>
    <name evidence="1" type="ORF">LCGC14_1586600</name>
</gene>
<reference evidence="1" key="1">
    <citation type="journal article" date="2015" name="Nature">
        <title>Complex archaea that bridge the gap between prokaryotes and eukaryotes.</title>
        <authorList>
            <person name="Spang A."/>
            <person name="Saw J.H."/>
            <person name="Jorgensen S.L."/>
            <person name="Zaremba-Niedzwiedzka K."/>
            <person name="Martijn J."/>
            <person name="Lind A.E."/>
            <person name="van Eijk R."/>
            <person name="Schleper C."/>
            <person name="Guy L."/>
            <person name="Ettema T.J."/>
        </authorList>
    </citation>
    <scope>NUCLEOTIDE SEQUENCE</scope>
</reference>
<dbReference type="InterPro" id="IPR038563">
    <property type="entry name" value="Endonuclease_7_sf"/>
</dbReference>
<dbReference type="Pfam" id="PF02945">
    <property type="entry name" value="Endonuclease_7"/>
    <property type="match status" value="1"/>
</dbReference>
<dbReference type="Gene3D" id="3.40.1800.10">
    <property type="entry name" value="His-Me finger endonucleases"/>
    <property type="match status" value="1"/>
</dbReference>
<accession>A0A0F9J1D7</accession>
<sequence>MEKYKKFKMCSNCKQTYLATSEFFHKHNGRNDGFDPWCKNCKKEYHKTYYKLKKYKLTKAEYKNMLEEQDNRCAICGIKFGDIFSRYDYPHDYDPDIDHNHKTGKVRGIICLNCNRAIGRCKENPLILINAVKYLQEKRKKEVKNSLVILSRYKQT</sequence>
<dbReference type="InterPro" id="IPR044925">
    <property type="entry name" value="His-Me_finger_sf"/>
</dbReference>
<dbReference type="InterPro" id="IPR004211">
    <property type="entry name" value="Endonuclease_7"/>
</dbReference>
<name>A0A0F9J1D7_9ZZZZ</name>
<dbReference type="AlphaFoldDB" id="A0A0F9J1D7"/>
<proteinExistence type="predicted"/>
<protein>
    <recommendedName>
        <fullName evidence="2">Recombination endonuclease VII</fullName>
    </recommendedName>
</protein>
<comment type="caution">
    <text evidence="1">The sequence shown here is derived from an EMBL/GenBank/DDBJ whole genome shotgun (WGS) entry which is preliminary data.</text>
</comment>
<evidence type="ECO:0008006" key="2">
    <source>
        <dbReference type="Google" id="ProtNLM"/>
    </source>
</evidence>
<dbReference type="EMBL" id="LAZR01012549">
    <property type="protein sequence ID" value="KKM26259.1"/>
    <property type="molecule type" value="Genomic_DNA"/>
</dbReference>
<evidence type="ECO:0000313" key="1">
    <source>
        <dbReference type="EMBL" id="KKM26259.1"/>
    </source>
</evidence>
<organism evidence="1">
    <name type="scientific">marine sediment metagenome</name>
    <dbReference type="NCBI Taxonomy" id="412755"/>
    <lineage>
        <taxon>unclassified sequences</taxon>
        <taxon>metagenomes</taxon>
        <taxon>ecological metagenomes</taxon>
    </lineage>
</organism>
<dbReference type="SUPFAM" id="SSF54060">
    <property type="entry name" value="His-Me finger endonucleases"/>
    <property type="match status" value="1"/>
</dbReference>